<evidence type="ECO:0000256" key="1">
    <source>
        <dbReference type="SAM" id="MobiDB-lite"/>
    </source>
</evidence>
<accession>A0A4Z2ITN3</accession>
<sequence length="85" mass="9803">MNRNLDRAAAVFPYKVTQPLSCTAEAFRQGVWLVFHKKESCAFNCKLCSLERYFARFAWRRDLMRDTSCASQSDVTSAEENAMEP</sequence>
<feature type="region of interest" description="Disordered" evidence="1">
    <location>
        <begin position="66"/>
        <end position="85"/>
    </location>
</feature>
<comment type="caution">
    <text evidence="2">The sequence shown here is derived from an EMBL/GenBank/DDBJ whole genome shotgun (WGS) entry which is preliminary data.</text>
</comment>
<keyword evidence="3" id="KW-1185">Reference proteome</keyword>
<dbReference type="Proteomes" id="UP000314294">
    <property type="component" value="Unassembled WGS sequence"/>
</dbReference>
<dbReference type="EMBL" id="SRLO01000048">
    <property type="protein sequence ID" value="TNN81206.1"/>
    <property type="molecule type" value="Genomic_DNA"/>
</dbReference>
<dbReference type="AlphaFoldDB" id="A0A4Z2ITN3"/>
<proteinExistence type="predicted"/>
<name>A0A4Z2ITN3_9TELE</name>
<organism evidence="2 3">
    <name type="scientific">Liparis tanakae</name>
    <name type="common">Tanaka's snailfish</name>
    <dbReference type="NCBI Taxonomy" id="230148"/>
    <lineage>
        <taxon>Eukaryota</taxon>
        <taxon>Metazoa</taxon>
        <taxon>Chordata</taxon>
        <taxon>Craniata</taxon>
        <taxon>Vertebrata</taxon>
        <taxon>Euteleostomi</taxon>
        <taxon>Actinopterygii</taxon>
        <taxon>Neopterygii</taxon>
        <taxon>Teleostei</taxon>
        <taxon>Neoteleostei</taxon>
        <taxon>Acanthomorphata</taxon>
        <taxon>Eupercaria</taxon>
        <taxon>Perciformes</taxon>
        <taxon>Cottioidei</taxon>
        <taxon>Cottales</taxon>
        <taxon>Liparidae</taxon>
        <taxon>Liparis</taxon>
    </lineage>
</organism>
<evidence type="ECO:0000313" key="2">
    <source>
        <dbReference type="EMBL" id="TNN81206.1"/>
    </source>
</evidence>
<protein>
    <submittedName>
        <fullName evidence="2">Uncharacterized protein</fullName>
    </submittedName>
</protein>
<feature type="compositionally biased region" description="Polar residues" evidence="1">
    <location>
        <begin position="68"/>
        <end position="79"/>
    </location>
</feature>
<gene>
    <name evidence="2" type="ORF">EYF80_008540</name>
</gene>
<reference evidence="2 3" key="1">
    <citation type="submission" date="2019-03" db="EMBL/GenBank/DDBJ databases">
        <title>First draft genome of Liparis tanakae, snailfish: a comprehensive survey of snailfish specific genes.</title>
        <authorList>
            <person name="Kim W."/>
            <person name="Song I."/>
            <person name="Jeong J.-H."/>
            <person name="Kim D."/>
            <person name="Kim S."/>
            <person name="Ryu S."/>
            <person name="Song J.Y."/>
            <person name="Lee S.K."/>
        </authorList>
    </citation>
    <scope>NUCLEOTIDE SEQUENCE [LARGE SCALE GENOMIC DNA]</scope>
    <source>
        <tissue evidence="2">Muscle</tissue>
    </source>
</reference>
<evidence type="ECO:0000313" key="3">
    <source>
        <dbReference type="Proteomes" id="UP000314294"/>
    </source>
</evidence>